<feature type="compositionally biased region" description="Polar residues" evidence="1">
    <location>
        <begin position="1"/>
        <end position="11"/>
    </location>
</feature>
<name>A0A914X415_9BILA</name>
<feature type="region of interest" description="Disordered" evidence="1">
    <location>
        <begin position="1"/>
        <end position="52"/>
    </location>
</feature>
<protein>
    <submittedName>
        <fullName evidence="3">Uncharacterized protein</fullName>
    </submittedName>
</protein>
<reference evidence="3" key="1">
    <citation type="submission" date="2022-11" db="UniProtKB">
        <authorList>
            <consortium name="WormBaseParasite"/>
        </authorList>
    </citation>
    <scope>IDENTIFICATION</scope>
</reference>
<keyword evidence="2" id="KW-1185">Reference proteome</keyword>
<dbReference type="WBParaSite" id="PSAMB.scaffold6582size9184.g28784.t1">
    <property type="protein sequence ID" value="PSAMB.scaffold6582size9184.g28784.t1"/>
    <property type="gene ID" value="PSAMB.scaffold6582size9184.g28784"/>
</dbReference>
<dbReference type="AlphaFoldDB" id="A0A914X415"/>
<evidence type="ECO:0000256" key="1">
    <source>
        <dbReference type="SAM" id="MobiDB-lite"/>
    </source>
</evidence>
<organism evidence="2 3">
    <name type="scientific">Plectus sambesii</name>
    <dbReference type="NCBI Taxonomy" id="2011161"/>
    <lineage>
        <taxon>Eukaryota</taxon>
        <taxon>Metazoa</taxon>
        <taxon>Ecdysozoa</taxon>
        <taxon>Nematoda</taxon>
        <taxon>Chromadorea</taxon>
        <taxon>Plectida</taxon>
        <taxon>Plectina</taxon>
        <taxon>Plectoidea</taxon>
        <taxon>Plectidae</taxon>
        <taxon>Plectus</taxon>
    </lineage>
</organism>
<feature type="region of interest" description="Disordered" evidence="1">
    <location>
        <begin position="72"/>
        <end position="91"/>
    </location>
</feature>
<accession>A0A914X415</accession>
<dbReference type="Proteomes" id="UP000887566">
    <property type="component" value="Unplaced"/>
</dbReference>
<evidence type="ECO:0000313" key="2">
    <source>
        <dbReference type="Proteomes" id="UP000887566"/>
    </source>
</evidence>
<proteinExistence type="predicted"/>
<evidence type="ECO:0000313" key="3">
    <source>
        <dbReference type="WBParaSite" id="PSAMB.scaffold6582size9184.g28784.t1"/>
    </source>
</evidence>
<sequence>MLQSPNCSQAGQRRAGDGPPGLPQRIGDLGLWKKRGNQGPSPLSAHRQSRSLPSIETTYLTNCTPLCRLEDEQTTEGDAPSPGRIRPSGHGCCRLITGARN</sequence>